<dbReference type="InterPro" id="IPR007782">
    <property type="entry name" value="VKG_COase"/>
</dbReference>
<feature type="transmembrane region" description="Helical" evidence="7">
    <location>
        <begin position="223"/>
        <end position="243"/>
    </location>
</feature>
<accession>A0A1P8WC97</accession>
<evidence type="ECO:0000256" key="5">
    <source>
        <dbReference type="ARBA" id="ARBA00023157"/>
    </source>
</evidence>
<dbReference type="GO" id="GO:0012505">
    <property type="term" value="C:endomembrane system"/>
    <property type="evidence" value="ECO:0007669"/>
    <property type="project" value="UniProtKB-SubCell"/>
</dbReference>
<feature type="transmembrane region" description="Helical" evidence="7">
    <location>
        <begin position="125"/>
        <end position="144"/>
    </location>
</feature>
<evidence type="ECO:0000313" key="10">
    <source>
        <dbReference type="Proteomes" id="UP000187735"/>
    </source>
</evidence>
<dbReference type="Proteomes" id="UP000187735">
    <property type="component" value="Chromosome"/>
</dbReference>
<dbReference type="SMART" id="SM00752">
    <property type="entry name" value="HTTM"/>
    <property type="match status" value="1"/>
</dbReference>
<proteinExistence type="predicted"/>
<sequence length="500" mass="56807">MNPSKPQSALNRFFFAEEVPFGMAIMRIVTPLVASIPMWLRFPRVRELYTTDGAPAQLFELFGEGTILPVLPPGIAVPLYGVMLLTMFMAVIGFRTRLSLFLAVPLYVYFGLLDAVGTMTKYNVIASHLMLLLAVSNAGAIWSVDAILKRRSEGSGFDPQPPKFPVWPARLTQLLFCYVYFGAGMTKIQTEGFFSGEQMRYWMLSNWNYDNPIGETMAMWSPLLLIGAYVAVVWEILFGFLVFQKRSRLVILGMGIMFHFMTWVTLGLKIFPSICVSGYFAYIMQDDFLKIRHWVRRWVPTSLPRPGRLMEVTVSRIPKLVPAGVAWVCVIAASAIVSTEAELQMDLYGVNNPNGRMQLQKMDADVARTMIRDEQKVREQDKFFSFDIGSFSVGNQLANRRTVYEYGDSILAQCNLNPPHEDLWVECLLQDEEGRMIEQFGQFVTRDMLRANFTYHIGNKLLPGKYQMVLRSANKDIYRRPFELIGEAPEQAMAAGVLTN</sequence>
<dbReference type="OrthoDB" id="252928at2"/>
<evidence type="ECO:0000256" key="3">
    <source>
        <dbReference type="ARBA" id="ARBA00022989"/>
    </source>
</evidence>
<dbReference type="GO" id="GO:0008488">
    <property type="term" value="F:gamma-glutamyl carboxylase activity"/>
    <property type="evidence" value="ECO:0007669"/>
    <property type="project" value="InterPro"/>
</dbReference>
<name>A0A1P8WC97_9PLAN</name>
<dbReference type="PANTHER" id="PTHR12639:SF7">
    <property type="entry name" value="HTTM DOMAIN-CONTAINING PROTEIN"/>
    <property type="match status" value="1"/>
</dbReference>
<evidence type="ECO:0000256" key="4">
    <source>
        <dbReference type="ARBA" id="ARBA00023136"/>
    </source>
</evidence>
<feature type="transmembrane region" description="Helical" evidence="7">
    <location>
        <begin position="249"/>
        <end position="282"/>
    </location>
</feature>
<reference evidence="9 10" key="1">
    <citation type="journal article" date="2016" name="Front. Microbiol.">
        <title>Fuerstia marisgermanicae gen. nov., sp. nov., an Unusual Member of the Phylum Planctomycetes from the German Wadden Sea.</title>
        <authorList>
            <person name="Kohn T."/>
            <person name="Heuer A."/>
            <person name="Jogler M."/>
            <person name="Vollmers J."/>
            <person name="Boedeker C."/>
            <person name="Bunk B."/>
            <person name="Rast P."/>
            <person name="Borchert D."/>
            <person name="Glockner I."/>
            <person name="Freese H.M."/>
            <person name="Klenk H.P."/>
            <person name="Overmann J."/>
            <person name="Kaster A.K."/>
            <person name="Rohde M."/>
            <person name="Wiegand S."/>
            <person name="Jogler C."/>
        </authorList>
    </citation>
    <scope>NUCLEOTIDE SEQUENCE [LARGE SCALE GENOMIC DNA]</scope>
    <source>
        <strain evidence="9 10">NH11</strain>
    </source>
</reference>
<dbReference type="InterPro" id="IPR011020">
    <property type="entry name" value="HTTM-like"/>
</dbReference>
<keyword evidence="6" id="KW-0456">Lyase</keyword>
<keyword evidence="5" id="KW-1015">Disulfide bond</keyword>
<feature type="transmembrane region" description="Helical" evidence="7">
    <location>
        <begin position="21"/>
        <end position="40"/>
    </location>
</feature>
<dbReference type="AlphaFoldDB" id="A0A1P8WC97"/>
<dbReference type="STRING" id="1891926.Fuma_01278"/>
<keyword evidence="10" id="KW-1185">Reference proteome</keyword>
<keyword evidence="3 7" id="KW-1133">Transmembrane helix</keyword>
<dbReference type="RefSeq" id="WP_077023409.1">
    <property type="nucleotide sequence ID" value="NZ_CP017641.1"/>
</dbReference>
<dbReference type="Pfam" id="PF05090">
    <property type="entry name" value="HTTM"/>
    <property type="match status" value="1"/>
</dbReference>
<evidence type="ECO:0000313" key="9">
    <source>
        <dbReference type="EMBL" id="APZ91687.1"/>
    </source>
</evidence>
<dbReference type="PANTHER" id="PTHR12639">
    <property type="entry name" value="VITAMIN K-DEPENDENT GAMMA-CARBOXYLASE"/>
    <property type="match status" value="1"/>
</dbReference>
<comment type="subcellular location">
    <subcellularLocation>
        <location evidence="1">Endomembrane system</location>
        <topology evidence="1">Multi-pass membrane protein</topology>
    </subcellularLocation>
</comment>
<organism evidence="9 10">
    <name type="scientific">Fuerstiella marisgermanici</name>
    <dbReference type="NCBI Taxonomy" id="1891926"/>
    <lineage>
        <taxon>Bacteria</taxon>
        <taxon>Pseudomonadati</taxon>
        <taxon>Planctomycetota</taxon>
        <taxon>Planctomycetia</taxon>
        <taxon>Planctomycetales</taxon>
        <taxon>Planctomycetaceae</taxon>
        <taxon>Fuerstiella</taxon>
    </lineage>
</organism>
<gene>
    <name evidence="9" type="ORF">Fuma_01278</name>
</gene>
<dbReference type="GO" id="GO:0019842">
    <property type="term" value="F:vitamin binding"/>
    <property type="evidence" value="ECO:0007669"/>
    <property type="project" value="TreeGrafter"/>
</dbReference>
<keyword evidence="2 7" id="KW-0812">Transmembrane</keyword>
<evidence type="ECO:0000256" key="7">
    <source>
        <dbReference type="SAM" id="Phobius"/>
    </source>
</evidence>
<feature type="domain" description="HTTM-like" evidence="8">
    <location>
        <begin position="15"/>
        <end position="287"/>
    </location>
</feature>
<evidence type="ECO:0000256" key="2">
    <source>
        <dbReference type="ARBA" id="ARBA00022692"/>
    </source>
</evidence>
<dbReference type="EMBL" id="CP017641">
    <property type="protein sequence ID" value="APZ91687.1"/>
    <property type="molecule type" value="Genomic_DNA"/>
</dbReference>
<protein>
    <submittedName>
        <fullName evidence="9">Vitamin K-dependent gamma-carboxylase</fullName>
    </submittedName>
</protein>
<evidence type="ECO:0000256" key="1">
    <source>
        <dbReference type="ARBA" id="ARBA00004127"/>
    </source>
</evidence>
<keyword evidence="4 7" id="KW-0472">Membrane</keyword>
<dbReference type="InterPro" id="IPR053934">
    <property type="entry name" value="HTTM_dom"/>
</dbReference>
<evidence type="ECO:0000259" key="8">
    <source>
        <dbReference type="SMART" id="SM00752"/>
    </source>
</evidence>
<evidence type="ECO:0000256" key="6">
    <source>
        <dbReference type="ARBA" id="ARBA00023239"/>
    </source>
</evidence>
<dbReference type="KEGG" id="fmr:Fuma_01278"/>
<feature type="transmembrane region" description="Helical" evidence="7">
    <location>
        <begin position="75"/>
        <end position="93"/>
    </location>
</feature>
<feature type="transmembrane region" description="Helical" evidence="7">
    <location>
        <begin position="100"/>
        <end position="119"/>
    </location>
</feature>